<dbReference type="Gene3D" id="3.40.525.10">
    <property type="entry name" value="CRAL-TRIO lipid binding domain"/>
    <property type="match status" value="1"/>
</dbReference>
<dbReference type="PANTHER" id="PTHR10174:SF224">
    <property type="entry name" value="RETINOL-BINDING PROTEIN PINTA"/>
    <property type="match status" value="1"/>
</dbReference>
<reference evidence="2" key="1">
    <citation type="submission" date="2015-12" db="EMBL/GenBank/DDBJ databases">
        <title>De novo transcriptome assembly of four potential Pierce s Disease insect vectors from Arizona vineyards.</title>
        <authorList>
            <person name="Tassone E.E."/>
        </authorList>
    </citation>
    <scope>NUCLEOTIDE SEQUENCE</scope>
</reference>
<dbReference type="SUPFAM" id="SSF52087">
    <property type="entry name" value="CRAL/TRIO domain"/>
    <property type="match status" value="1"/>
</dbReference>
<dbReference type="GO" id="GO:1902936">
    <property type="term" value="F:phosphatidylinositol bisphosphate binding"/>
    <property type="evidence" value="ECO:0007669"/>
    <property type="project" value="TreeGrafter"/>
</dbReference>
<dbReference type="Pfam" id="PF00650">
    <property type="entry name" value="CRAL_TRIO"/>
    <property type="match status" value="1"/>
</dbReference>
<proteinExistence type="predicted"/>
<dbReference type="PRINTS" id="PR00180">
    <property type="entry name" value="CRETINALDHBP"/>
</dbReference>
<feature type="domain" description="CRAL-TRIO" evidence="1">
    <location>
        <begin position="130"/>
        <end position="253"/>
    </location>
</feature>
<dbReference type="CDD" id="cd00170">
    <property type="entry name" value="SEC14"/>
    <property type="match status" value="1"/>
</dbReference>
<dbReference type="InterPro" id="IPR001251">
    <property type="entry name" value="CRAL-TRIO_dom"/>
</dbReference>
<gene>
    <name evidence="2" type="ORF">g.17778</name>
</gene>
<name>A0A1B6CIK3_9HEMI</name>
<dbReference type="GO" id="GO:0016020">
    <property type="term" value="C:membrane"/>
    <property type="evidence" value="ECO:0007669"/>
    <property type="project" value="TreeGrafter"/>
</dbReference>
<evidence type="ECO:0000313" key="2">
    <source>
        <dbReference type="EMBL" id="JAS13278.1"/>
    </source>
</evidence>
<dbReference type="InterPro" id="IPR036865">
    <property type="entry name" value="CRAL-TRIO_dom_sf"/>
</dbReference>
<dbReference type="EMBL" id="GEDC01024020">
    <property type="protein sequence ID" value="JAS13278.1"/>
    <property type="molecule type" value="Transcribed_RNA"/>
</dbReference>
<sequence>MALHLATEEQQKQILAELKTTHEQLNKDVIYLKRWLKLQPHLPQCTTDTNIAAFILGSKNNLELAKKKIDSYYTVRTTIPELFTKRDPQDNAFKESAESLLVAPLPKLTPDGCRVTMAGFRIPGPNKYDVITLVKRILSIADIRFQQEVFTNGDYLIIDGNRFSLAHALCLTPSLVRQVVFCSQEVYPLRIKGIIYFNVSYIVNAVVKFAKPFLRSKHFDRMTLYSEDHHVLLNHFPKEMLPRDYGGEETPLIELSSLWMKRLEAERGWLLGDGMQKVDEEKRPKGNKTNKVVDDLKTSDGLQNLNLD</sequence>
<dbReference type="SUPFAM" id="SSF46938">
    <property type="entry name" value="CRAL/TRIO N-terminal domain"/>
    <property type="match status" value="1"/>
</dbReference>
<dbReference type="InterPro" id="IPR036273">
    <property type="entry name" value="CRAL/TRIO_N_dom_sf"/>
</dbReference>
<dbReference type="PROSITE" id="PS50191">
    <property type="entry name" value="CRAL_TRIO"/>
    <property type="match status" value="1"/>
</dbReference>
<evidence type="ECO:0000259" key="1">
    <source>
        <dbReference type="PROSITE" id="PS50191"/>
    </source>
</evidence>
<protein>
    <recommendedName>
        <fullName evidence="1">CRAL-TRIO domain-containing protein</fullName>
    </recommendedName>
</protein>
<accession>A0A1B6CIK3</accession>
<dbReference type="Gene3D" id="1.20.5.1200">
    <property type="entry name" value="Alpha-tocopherol transfer"/>
    <property type="match status" value="1"/>
</dbReference>
<dbReference type="PANTHER" id="PTHR10174">
    <property type="entry name" value="ALPHA-TOCOPHEROL TRANSFER PROTEIN-RELATED"/>
    <property type="match status" value="1"/>
</dbReference>
<organism evidence="2">
    <name type="scientific">Clastoptera arizonana</name>
    <name type="common">Arizona spittle bug</name>
    <dbReference type="NCBI Taxonomy" id="38151"/>
    <lineage>
        <taxon>Eukaryota</taxon>
        <taxon>Metazoa</taxon>
        <taxon>Ecdysozoa</taxon>
        <taxon>Arthropoda</taxon>
        <taxon>Hexapoda</taxon>
        <taxon>Insecta</taxon>
        <taxon>Pterygota</taxon>
        <taxon>Neoptera</taxon>
        <taxon>Paraneoptera</taxon>
        <taxon>Hemiptera</taxon>
        <taxon>Auchenorrhyncha</taxon>
        <taxon>Cercopoidea</taxon>
        <taxon>Clastopteridae</taxon>
        <taxon>Clastoptera</taxon>
    </lineage>
</organism>
<dbReference type="AlphaFoldDB" id="A0A1B6CIK3"/>